<dbReference type="EMBL" id="CP045702">
    <property type="protein sequence ID" value="QNE74083.1"/>
    <property type="molecule type" value="Genomic_DNA"/>
</dbReference>
<dbReference type="KEGG" id="sfiy:F0344_05210"/>
<evidence type="ECO:0000313" key="2">
    <source>
        <dbReference type="EMBL" id="QNE74083.1"/>
    </source>
</evidence>
<proteinExistence type="predicted"/>
<keyword evidence="3" id="KW-1185">Reference proteome</keyword>
<reference evidence="3" key="1">
    <citation type="submission" date="2019-10" db="EMBL/GenBank/DDBJ databases">
        <title>Antimicrobial potential of Antarctic Bacteria.</title>
        <authorList>
            <person name="Benaud N."/>
            <person name="Edwards R.J."/>
            <person name="Ferrari B.C."/>
        </authorList>
    </citation>
    <scope>NUCLEOTIDE SEQUENCE [LARGE SCALE GENOMIC DNA]</scope>
    <source>
        <strain evidence="3">NBSH44</strain>
    </source>
</reference>
<name>A0A7G7BFG8_9ACTN</name>
<feature type="compositionally biased region" description="Basic and acidic residues" evidence="1">
    <location>
        <begin position="20"/>
        <end position="31"/>
    </location>
</feature>
<evidence type="ECO:0000256" key="1">
    <source>
        <dbReference type="SAM" id="MobiDB-lite"/>
    </source>
</evidence>
<protein>
    <submittedName>
        <fullName evidence="2">Uncharacterized protein</fullName>
    </submittedName>
</protein>
<feature type="region of interest" description="Disordered" evidence="1">
    <location>
        <begin position="1"/>
        <end position="78"/>
    </location>
</feature>
<evidence type="ECO:0000313" key="3">
    <source>
        <dbReference type="Proteomes" id="UP000515307"/>
    </source>
</evidence>
<organism evidence="2 3">
    <name type="scientific">Streptomyces finlayi</name>
    <dbReference type="NCBI Taxonomy" id="67296"/>
    <lineage>
        <taxon>Bacteria</taxon>
        <taxon>Bacillati</taxon>
        <taxon>Actinomycetota</taxon>
        <taxon>Actinomycetes</taxon>
        <taxon>Kitasatosporales</taxon>
        <taxon>Streptomycetaceae</taxon>
        <taxon>Streptomyces</taxon>
    </lineage>
</organism>
<sequence length="78" mass="8522">MVLEADGAGRRGFGGAAARRGGDLRFEDAASHTRASPRPLSFDTVHQVRPEPGIFRYRIEDGDACSSARTPRSEHRGR</sequence>
<dbReference type="AlphaFoldDB" id="A0A7G7BFG8"/>
<accession>A0A7G7BFG8</accession>
<gene>
    <name evidence="2" type="ORF">F0344_05210</name>
</gene>
<dbReference type="Proteomes" id="UP000515307">
    <property type="component" value="Chromosome"/>
</dbReference>